<dbReference type="GO" id="GO:0005829">
    <property type="term" value="C:cytosol"/>
    <property type="evidence" value="ECO:0007669"/>
    <property type="project" value="UniProtKB-SubCell"/>
</dbReference>
<dbReference type="Gene3D" id="3.30.40.10">
    <property type="entry name" value="Zinc/RING finger domain, C3HC4 (zinc finger)"/>
    <property type="match status" value="1"/>
</dbReference>
<evidence type="ECO:0000259" key="17">
    <source>
        <dbReference type="PROSITE" id="PS50089"/>
    </source>
</evidence>
<dbReference type="GO" id="GO:1990112">
    <property type="term" value="C:RQC complex"/>
    <property type="evidence" value="ECO:0007669"/>
    <property type="project" value="UniProtKB-UniRule"/>
</dbReference>
<dbReference type="PhylomeDB" id="A7RPD8"/>
<gene>
    <name evidence="18" type="ORF">NEMVEDRAFT_v1g200094</name>
</gene>
<organism evidence="18 19">
    <name type="scientific">Nematostella vectensis</name>
    <name type="common">Starlet sea anemone</name>
    <dbReference type="NCBI Taxonomy" id="45351"/>
    <lineage>
        <taxon>Eukaryota</taxon>
        <taxon>Metazoa</taxon>
        <taxon>Cnidaria</taxon>
        <taxon>Anthozoa</taxon>
        <taxon>Hexacorallia</taxon>
        <taxon>Actiniaria</taxon>
        <taxon>Edwardsiidae</taxon>
        <taxon>Nematostella</taxon>
    </lineage>
</organism>
<evidence type="ECO:0000256" key="15">
    <source>
        <dbReference type="PROSITE-ProRule" id="PRU00175"/>
    </source>
</evidence>
<dbReference type="OMA" id="GSMELIM"/>
<dbReference type="Proteomes" id="UP000001593">
    <property type="component" value="Unassembled WGS sequence"/>
</dbReference>
<dbReference type="InterPro" id="IPR001841">
    <property type="entry name" value="Znf_RING"/>
</dbReference>
<dbReference type="InParanoid" id="A7RPD8"/>
<comment type="function">
    <text evidence="16">E3 ubiquitin-protein ligase. Component of the ribosome quality control complex (RQC), a ribosome-associated complex that mediates ubiquitination and extraction of incompletely synthesized nascent chains for proteasomal degradation.</text>
</comment>
<keyword evidence="11 15" id="KW-0863">Zinc-finger</keyword>
<name>A7RPD8_NEMVE</name>
<dbReference type="InterPro" id="IPR011016">
    <property type="entry name" value="Znf_RING-CH"/>
</dbReference>
<evidence type="ECO:0000256" key="5">
    <source>
        <dbReference type="ARBA" id="ARBA00012483"/>
    </source>
</evidence>
<evidence type="ECO:0000256" key="9">
    <source>
        <dbReference type="ARBA" id="ARBA00022723"/>
    </source>
</evidence>
<dbReference type="eggNOG" id="KOG0803">
    <property type="taxonomic scope" value="Eukaryota"/>
</dbReference>
<evidence type="ECO:0000313" key="18">
    <source>
        <dbReference type="EMBL" id="EDO46719.1"/>
    </source>
</evidence>
<dbReference type="GO" id="GO:0072344">
    <property type="term" value="P:rescue of stalled ribosome"/>
    <property type="evidence" value="ECO:0007669"/>
    <property type="project" value="UniProtKB-UniRule"/>
</dbReference>
<evidence type="ECO:0000256" key="3">
    <source>
        <dbReference type="ARBA" id="ARBA00004906"/>
    </source>
</evidence>
<dbReference type="CDD" id="cd16491">
    <property type="entry name" value="RING-CH-C4HC3_LTN1"/>
    <property type="match status" value="1"/>
</dbReference>
<dbReference type="InterPro" id="IPR013083">
    <property type="entry name" value="Znf_RING/FYVE/PHD"/>
</dbReference>
<evidence type="ECO:0000256" key="6">
    <source>
        <dbReference type="ARBA" id="ARBA00017157"/>
    </source>
</evidence>
<dbReference type="Pfam" id="PF13639">
    <property type="entry name" value="zf-RING_2"/>
    <property type="match status" value="1"/>
</dbReference>
<evidence type="ECO:0000256" key="1">
    <source>
        <dbReference type="ARBA" id="ARBA00000900"/>
    </source>
</evidence>
<evidence type="ECO:0000256" key="10">
    <source>
        <dbReference type="ARBA" id="ARBA00022737"/>
    </source>
</evidence>
<keyword evidence="7" id="KW-0963">Cytoplasm</keyword>
<evidence type="ECO:0000256" key="11">
    <source>
        <dbReference type="ARBA" id="ARBA00022771"/>
    </source>
</evidence>
<protein>
    <recommendedName>
        <fullName evidence="6 16">E3 ubiquitin-protein ligase listerin</fullName>
        <ecNumber evidence="5 16">2.3.2.27</ecNumber>
    </recommendedName>
    <alternativeName>
        <fullName evidence="14 16">RING-type E3 ubiquitin transferase listerin</fullName>
    </alternativeName>
</protein>
<evidence type="ECO:0000256" key="8">
    <source>
        <dbReference type="ARBA" id="ARBA00022679"/>
    </source>
</evidence>
<dbReference type="InterPro" id="IPR039804">
    <property type="entry name" value="RING-CH-C4HC3_LTN1"/>
</dbReference>
<comment type="catalytic activity">
    <reaction evidence="1 16">
        <text>S-ubiquitinyl-[E2 ubiquitin-conjugating enzyme]-L-cysteine + [acceptor protein]-L-lysine = [E2 ubiquitin-conjugating enzyme]-L-cysteine + N(6)-ubiquitinyl-[acceptor protein]-L-lysine.</text>
        <dbReference type="EC" id="2.3.2.27"/>
    </reaction>
</comment>
<comment type="similarity">
    <text evidence="4 16">Belongs to the LTN1 family.</text>
</comment>
<dbReference type="SUPFAM" id="SSF57850">
    <property type="entry name" value="RING/U-box"/>
    <property type="match status" value="1"/>
</dbReference>
<keyword evidence="10" id="KW-0677">Repeat</keyword>
<dbReference type="PANTHER" id="PTHR12389">
    <property type="entry name" value="ZINC FINGER PROTEIN 294"/>
    <property type="match status" value="1"/>
</dbReference>
<dbReference type="UniPathway" id="UPA00143"/>
<keyword evidence="13 16" id="KW-0862">Zinc</keyword>
<evidence type="ECO:0000256" key="13">
    <source>
        <dbReference type="ARBA" id="ARBA00022833"/>
    </source>
</evidence>
<dbReference type="Pfam" id="PF22999">
    <property type="entry name" value="LTN1_E3_ligase_6th"/>
    <property type="match status" value="1"/>
</dbReference>
<dbReference type="InterPro" id="IPR054477">
    <property type="entry name" value="LTN1_E3_ligase_6th"/>
</dbReference>
<dbReference type="EC" id="2.3.2.27" evidence="5 16"/>
<keyword evidence="12 16" id="KW-0833">Ubl conjugation pathway</keyword>
<keyword evidence="8 16" id="KW-0808">Transferase</keyword>
<dbReference type="EMBL" id="DS469525">
    <property type="protein sequence ID" value="EDO46719.1"/>
    <property type="molecule type" value="Genomic_DNA"/>
</dbReference>
<evidence type="ECO:0000256" key="14">
    <source>
        <dbReference type="ARBA" id="ARBA00032366"/>
    </source>
</evidence>
<comment type="subcellular location">
    <subcellularLocation>
        <location evidence="2">Cytoplasm</location>
        <location evidence="2">Cytosol</location>
    </subcellularLocation>
</comment>
<dbReference type="GO" id="GO:0061630">
    <property type="term" value="F:ubiquitin protein ligase activity"/>
    <property type="evidence" value="ECO:0007669"/>
    <property type="project" value="UniProtKB-UniRule"/>
</dbReference>
<dbReference type="AlphaFoldDB" id="A7RPD8"/>
<feature type="domain" description="RING-type" evidence="17">
    <location>
        <begin position="141"/>
        <end position="188"/>
    </location>
</feature>
<dbReference type="FunFam" id="3.30.40.10:FF:000038">
    <property type="entry name" value="E3 ubiquitin-protein ligase listerin"/>
    <property type="match status" value="1"/>
</dbReference>
<evidence type="ECO:0000256" key="7">
    <source>
        <dbReference type="ARBA" id="ARBA00022490"/>
    </source>
</evidence>
<dbReference type="PROSITE" id="PS50089">
    <property type="entry name" value="ZF_RING_2"/>
    <property type="match status" value="1"/>
</dbReference>
<dbReference type="GO" id="GO:0008270">
    <property type="term" value="F:zinc ion binding"/>
    <property type="evidence" value="ECO:0007669"/>
    <property type="project" value="UniProtKB-KW"/>
</dbReference>
<dbReference type="HOGENOM" id="CLU_096579_0_0_1"/>
<dbReference type="InterPro" id="IPR054478">
    <property type="entry name" value="LTN1_UBC"/>
</dbReference>
<comment type="pathway">
    <text evidence="3 16">Protein modification; protein ubiquitination.</text>
</comment>
<evidence type="ECO:0000256" key="4">
    <source>
        <dbReference type="ARBA" id="ARBA00007997"/>
    </source>
</evidence>
<comment type="subunit">
    <text evidence="16">Component of the ribosome quality control complex (RQC).</text>
</comment>
<dbReference type="GO" id="GO:1990116">
    <property type="term" value="P:ribosome-associated ubiquitin-dependent protein catabolic process"/>
    <property type="evidence" value="ECO:0007669"/>
    <property type="project" value="UniProtKB-UniRule"/>
</dbReference>
<dbReference type="PANTHER" id="PTHR12389:SF0">
    <property type="entry name" value="E3 UBIQUITIN-PROTEIN LIGASE LISTERIN"/>
    <property type="match status" value="1"/>
</dbReference>
<dbReference type="InterPro" id="IPR039795">
    <property type="entry name" value="LTN1/Rkr1"/>
</dbReference>
<dbReference type="STRING" id="45351.A7RPD8"/>
<keyword evidence="19" id="KW-1185">Reference proteome</keyword>
<keyword evidence="9 16" id="KW-0479">Metal-binding</keyword>
<evidence type="ECO:0000313" key="19">
    <source>
        <dbReference type="Proteomes" id="UP000001593"/>
    </source>
</evidence>
<reference evidence="18 19" key="1">
    <citation type="journal article" date="2007" name="Science">
        <title>Sea anemone genome reveals ancestral eumetazoan gene repertoire and genomic organization.</title>
        <authorList>
            <person name="Putnam N.H."/>
            <person name="Srivastava M."/>
            <person name="Hellsten U."/>
            <person name="Dirks B."/>
            <person name="Chapman J."/>
            <person name="Salamov A."/>
            <person name="Terry A."/>
            <person name="Shapiro H."/>
            <person name="Lindquist E."/>
            <person name="Kapitonov V.V."/>
            <person name="Jurka J."/>
            <person name="Genikhovich G."/>
            <person name="Grigoriev I.V."/>
            <person name="Lucas S.M."/>
            <person name="Steele R.E."/>
            <person name="Finnerty J.R."/>
            <person name="Technau U."/>
            <person name="Martindale M.Q."/>
            <person name="Rokhsar D.S."/>
        </authorList>
    </citation>
    <scope>NUCLEOTIDE SEQUENCE [LARGE SCALE GENOMIC DNA]</scope>
    <source>
        <strain evidence="19">CH2 X CH6</strain>
    </source>
</reference>
<accession>A7RPD8</accession>
<evidence type="ECO:0000256" key="12">
    <source>
        <dbReference type="ARBA" id="ARBA00022786"/>
    </source>
</evidence>
<proteinExistence type="inferred from homology"/>
<evidence type="ECO:0000256" key="16">
    <source>
        <dbReference type="RuleBase" id="RU367090"/>
    </source>
</evidence>
<dbReference type="SMART" id="SM00744">
    <property type="entry name" value="RINGv"/>
    <property type="match status" value="1"/>
</dbReference>
<evidence type="ECO:0000256" key="2">
    <source>
        <dbReference type="ARBA" id="ARBA00004514"/>
    </source>
</evidence>
<dbReference type="GO" id="GO:0016567">
    <property type="term" value="P:protein ubiquitination"/>
    <property type="evidence" value="ECO:0007669"/>
    <property type="project" value="UniProtKB-UniPathway"/>
</dbReference>
<sequence>MPAIARQWFNGLEKKHATIVDKYTSNAVTQLLCQREMQQVQSSSNKFDNMQVKTRQSAGEVAAVYTVDEISMELVVKLANNHPLGVVTVESGKKVGVTTAQWRRWMLQMTTFLTHQNGSIMDGLILWKRNADKHFEGVEDCMICFSVIHMSNYSLPKLSCRTCKKKFHSICLYRWFNTSNNSTCPLCRNIF</sequence>
<dbReference type="Pfam" id="PF23009">
    <property type="entry name" value="UBC_like"/>
    <property type="match status" value="1"/>
</dbReference>